<dbReference type="Proteomes" id="UP001239111">
    <property type="component" value="Chromosome 4"/>
</dbReference>
<name>A0ACC2NA40_9HYME</name>
<evidence type="ECO:0000313" key="2">
    <source>
        <dbReference type="Proteomes" id="UP001239111"/>
    </source>
</evidence>
<protein>
    <submittedName>
        <fullName evidence="1">Uncharacterized protein</fullName>
    </submittedName>
</protein>
<evidence type="ECO:0000313" key="1">
    <source>
        <dbReference type="EMBL" id="KAJ8667212.1"/>
    </source>
</evidence>
<proteinExistence type="predicted"/>
<keyword evidence="2" id="KW-1185">Reference proteome</keyword>
<comment type="caution">
    <text evidence="1">The sequence shown here is derived from an EMBL/GenBank/DDBJ whole genome shotgun (WGS) entry which is preliminary data.</text>
</comment>
<gene>
    <name evidence="1" type="ORF">QAD02_008874</name>
</gene>
<dbReference type="EMBL" id="CM056744">
    <property type="protein sequence ID" value="KAJ8667212.1"/>
    <property type="molecule type" value="Genomic_DNA"/>
</dbReference>
<organism evidence="1 2">
    <name type="scientific">Eretmocerus hayati</name>
    <dbReference type="NCBI Taxonomy" id="131215"/>
    <lineage>
        <taxon>Eukaryota</taxon>
        <taxon>Metazoa</taxon>
        <taxon>Ecdysozoa</taxon>
        <taxon>Arthropoda</taxon>
        <taxon>Hexapoda</taxon>
        <taxon>Insecta</taxon>
        <taxon>Pterygota</taxon>
        <taxon>Neoptera</taxon>
        <taxon>Endopterygota</taxon>
        <taxon>Hymenoptera</taxon>
        <taxon>Apocrita</taxon>
        <taxon>Proctotrupomorpha</taxon>
        <taxon>Chalcidoidea</taxon>
        <taxon>Aphelinidae</taxon>
        <taxon>Aphelininae</taxon>
        <taxon>Eretmocerus</taxon>
    </lineage>
</organism>
<sequence length="102" mass="11512">MIRPGYRNSLLTDIDSRICTSRGYDISQLQRTAAAAHRELGVLTFSDSTKKPQGINEHIYSRQQQKAAMAIVERIKSNVQAHFRVTLALPYCIVLSLADYDD</sequence>
<reference evidence="1" key="1">
    <citation type="submission" date="2023-04" db="EMBL/GenBank/DDBJ databases">
        <title>A chromosome-level genome assembly of the parasitoid wasp Eretmocerus hayati.</title>
        <authorList>
            <person name="Zhong Y."/>
            <person name="Liu S."/>
            <person name="Liu Y."/>
        </authorList>
    </citation>
    <scope>NUCLEOTIDE SEQUENCE</scope>
    <source>
        <strain evidence="1">ZJU_SS_LIU_2023</strain>
    </source>
</reference>
<accession>A0ACC2NA40</accession>